<dbReference type="OrthoDB" id="10670376at2759"/>
<reference evidence="3" key="1">
    <citation type="submission" date="2025-08" db="UniProtKB">
        <authorList>
            <consortium name="RefSeq"/>
        </authorList>
    </citation>
    <scope>IDENTIFICATION</scope>
    <source>
        <tissue evidence="3">Epidermis and Blubber</tissue>
    </source>
</reference>
<feature type="region of interest" description="Disordered" evidence="1">
    <location>
        <begin position="36"/>
        <end position="79"/>
    </location>
</feature>
<name>A0A8B8VIP0_BALMU</name>
<evidence type="ECO:0000313" key="2">
    <source>
        <dbReference type="Proteomes" id="UP000694857"/>
    </source>
</evidence>
<dbReference type="GeneID" id="118882575"/>
<feature type="region of interest" description="Disordered" evidence="1">
    <location>
        <begin position="194"/>
        <end position="223"/>
    </location>
</feature>
<protein>
    <submittedName>
        <fullName evidence="3">Uncharacterized protein LOC118882575 isoform X1</fullName>
    </submittedName>
</protein>
<dbReference type="RefSeq" id="XP_036684397.1">
    <property type="nucleotide sequence ID" value="XM_036828502.1"/>
</dbReference>
<proteinExistence type="predicted"/>
<dbReference type="AlphaFoldDB" id="A0A8B8VIP0"/>
<evidence type="ECO:0000256" key="1">
    <source>
        <dbReference type="SAM" id="MobiDB-lite"/>
    </source>
</evidence>
<sequence>MGLPHALGWWRRAAGEGDGECGRVREYPPVPVWASVPTEGESGRPAGQSGCVPFLRRRGDGDQTAEEVPPSSFRRGGERRHLPTRWSAWTLDISSKKVTVARKTSRSNRVTPNHLETLPDISSKKVTVGDRPHWSADVKCYAPARSLCSGFFFLFLLALSSRKKLSERLQADRLLILSSFGGWSCHQAGEARSPAGSLRVAPSATAVTTGPRGGAGSAAPTPG</sequence>
<dbReference type="Proteomes" id="UP000694857">
    <property type="component" value="Chromosome 16"/>
</dbReference>
<organism evidence="2 3">
    <name type="scientific">Balaenoptera musculus</name>
    <name type="common">Blue whale</name>
    <dbReference type="NCBI Taxonomy" id="9771"/>
    <lineage>
        <taxon>Eukaryota</taxon>
        <taxon>Metazoa</taxon>
        <taxon>Chordata</taxon>
        <taxon>Craniata</taxon>
        <taxon>Vertebrata</taxon>
        <taxon>Euteleostomi</taxon>
        <taxon>Mammalia</taxon>
        <taxon>Eutheria</taxon>
        <taxon>Laurasiatheria</taxon>
        <taxon>Artiodactyla</taxon>
        <taxon>Whippomorpha</taxon>
        <taxon>Cetacea</taxon>
        <taxon>Mysticeti</taxon>
        <taxon>Balaenopteridae</taxon>
        <taxon>Balaenoptera</taxon>
    </lineage>
</organism>
<dbReference type="KEGG" id="bmus:118882575"/>
<gene>
    <name evidence="3" type="primary">LOC118882575</name>
</gene>
<accession>A0A8B8VIP0</accession>
<keyword evidence="2" id="KW-1185">Reference proteome</keyword>
<evidence type="ECO:0000313" key="3">
    <source>
        <dbReference type="RefSeq" id="XP_036684397.1"/>
    </source>
</evidence>